<comment type="caution">
    <text evidence="14">The sequence shown here is derived from an EMBL/GenBank/DDBJ whole genome shotgun (WGS) entry which is preliminary data.</text>
</comment>
<dbReference type="InterPro" id="IPR018165">
    <property type="entry name" value="Ala-tRNA-synth_IIc_core"/>
</dbReference>
<dbReference type="SUPFAM" id="SSF50447">
    <property type="entry name" value="Translation proteins"/>
    <property type="match status" value="1"/>
</dbReference>
<dbReference type="GO" id="GO:0002161">
    <property type="term" value="F:aminoacyl-tRNA deacylase activity"/>
    <property type="evidence" value="ECO:0007669"/>
    <property type="project" value="TreeGrafter"/>
</dbReference>
<evidence type="ECO:0000256" key="1">
    <source>
        <dbReference type="ARBA" id="ARBA00008429"/>
    </source>
</evidence>
<dbReference type="VEuPathDB" id="MicrosporidiaDB:CWI39_0295p0010"/>
<dbReference type="CDD" id="cd00673">
    <property type="entry name" value="AlaRS_core"/>
    <property type="match status" value="1"/>
</dbReference>
<dbReference type="InterPro" id="IPR002318">
    <property type="entry name" value="Ala-tRNA-lgiase_IIc"/>
</dbReference>
<dbReference type="PANTHER" id="PTHR11777">
    <property type="entry name" value="ALANYL-TRNA SYNTHETASE"/>
    <property type="match status" value="1"/>
</dbReference>
<dbReference type="GO" id="GO:0005739">
    <property type="term" value="C:mitochondrion"/>
    <property type="evidence" value="ECO:0007669"/>
    <property type="project" value="UniProtKB-SubCell"/>
</dbReference>
<comment type="subunit">
    <text evidence="12">Monomer.</text>
</comment>
<dbReference type="Gene3D" id="2.40.30.130">
    <property type="match status" value="1"/>
</dbReference>
<keyword evidence="4 12" id="KW-0479">Metal-binding</keyword>
<name>A0A4Q9LIH6_9MICR</name>
<comment type="catalytic activity">
    <reaction evidence="11 12">
        <text>tRNA(Ala) + L-alanine + ATP = L-alanyl-tRNA(Ala) + AMP + diphosphate</text>
        <dbReference type="Rhea" id="RHEA:12540"/>
        <dbReference type="Rhea" id="RHEA-COMP:9657"/>
        <dbReference type="Rhea" id="RHEA-COMP:9923"/>
        <dbReference type="ChEBI" id="CHEBI:30616"/>
        <dbReference type="ChEBI" id="CHEBI:33019"/>
        <dbReference type="ChEBI" id="CHEBI:57972"/>
        <dbReference type="ChEBI" id="CHEBI:78442"/>
        <dbReference type="ChEBI" id="CHEBI:78497"/>
        <dbReference type="ChEBI" id="CHEBI:456215"/>
        <dbReference type="EC" id="6.1.1.7"/>
    </reaction>
</comment>
<evidence type="ECO:0000313" key="15">
    <source>
        <dbReference type="Proteomes" id="UP000293045"/>
    </source>
</evidence>
<dbReference type="InterPro" id="IPR018163">
    <property type="entry name" value="Thr/Ala-tRNA-synth_IIc_edit"/>
</dbReference>
<keyword evidence="7 12" id="KW-0067">ATP-binding</keyword>
<evidence type="ECO:0000256" key="8">
    <source>
        <dbReference type="ARBA" id="ARBA00022884"/>
    </source>
</evidence>
<dbReference type="SUPFAM" id="SSF55186">
    <property type="entry name" value="ThrRS/AlaRS common domain"/>
    <property type="match status" value="1"/>
</dbReference>
<dbReference type="InterPro" id="IPR045864">
    <property type="entry name" value="aa-tRNA-synth_II/BPL/LPL"/>
</dbReference>
<dbReference type="Gene3D" id="3.30.930.10">
    <property type="entry name" value="Bira Bifunctional Protein, Domain 2"/>
    <property type="match status" value="1"/>
</dbReference>
<feature type="binding site" evidence="12">
    <location>
        <position position="618"/>
    </location>
    <ligand>
        <name>Zn(2+)</name>
        <dbReference type="ChEBI" id="CHEBI:29105"/>
    </ligand>
</feature>
<dbReference type="SMART" id="SM00863">
    <property type="entry name" value="tRNA_SAD"/>
    <property type="match status" value="1"/>
</dbReference>
<dbReference type="FunFam" id="3.30.930.10:FF:000011">
    <property type="entry name" value="Alanine--tRNA ligase, cytoplasmic"/>
    <property type="match status" value="1"/>
</dbReference>
<dbReference type="EC" id="6.1.1.7" evidence="12"/>
<dbReference type="SUPFAM" id="SSF55681">
    <property type="entry name" value="Class II aaRS and biotin synthetases"/>
    <property type="match status" value="1"/>
</dbReference>
<keyword evidence="3 12" id="KW-0436">Ligase</keyword>
<comment type="domain">
    <text evidence="12">Consists of three domains; the N-terminal catalytic domain, the editing domain and the C-terminal C-Ala domain. The editing domain removes incorrectly charged amino acids, while the C-Ala domain, along with tRNA(Ala), serves as a bridge to cooperatively bring together the editing and aminoacylation centers thus stimulating deacylation of misacylated tRNAs.</text>
</comment>
<protein>
    <recommendedName>
        <fullName evidence="12">Alanine--tRNA ligase</fullName>
        <ecNumber evidence="12">6.1.1.7</ecNumber>
    </recommendedName>
    <alternativeName>
        <fullName evidence="12">Alanyl-tRNA synthetase</fullName>
        <shortName evidence="12">AlaRS</shortName>
    </alternativeName>
</protein>
<sequence>MWTSQDLRRSFISFFKSHNHTHIPSSPIVPNDTSLLFTNSGMVQFKKIFLSTETNTFFNSLKRACSIQRCLRAGGKHNDLEDVGKDTYHHTYFEMLGNWSFNDYFKEKAIDLAYQYLVSLNIEMKNIYVTYYQGTDKIPTDHETKTLWLKYLPPERILPFEKENFWEMGDTGPCGPCTEIHYDRIGNRFVPELVNKDDPTVIEIWNIVFIEFERQNDNSLIILKNKSIDTGMGMERVLSILNNTFSNYMTDLFLPLFSVITEFSPINYIYKDSDCLEDVGCRVLADHGRTISVCIKEIRPSNEGRGYVLRRVIRRAIRYMKKMELKEGFLCELVRVASKITGVSISEEEMGVIMGEEVLFSRSLDKGLGVLEKVMESSKNKGGVISGSDIFLLYDTYGFPSDLTEIICKENNMVCDLKGFNDLFKEQREITRVRSKKCLTGRISTGVIEQLGGVIPTDDSFKYRCNGLRGSVLFTIENGLLIPYKKSQEYDNENSCKETPCNQVLSKETINNNLIGLISDKTPFFSESGGQVSDIGKFYFMQKNSMKIDECVYADFRFLKKFFKEFEDTHKHIGELKIIDVQKYGSVVVHFGYLKGKLSEDVFMVYDGCRRECIRKNHSGTHLLNYFLRRVLFEEERNNLKEEIGFSKEEGKDSIDLKEGNNFNEKKDGKKADKKEQICGEIRNEEKILNNLNTIAFQMGSEVSEEKLRFDFSSLKNLTLENLKKVEFFVNSVINEELKVEKNTVKIENVGLETIRMKEEDYPGLVRKIEVKSKYGLISELCGGTHVDNTKEIGKFRILSEGSVSFSVRRIIAVTGESALERERKATKVLNLVREGKSVDTSILKELPLFERLEIENFIKENEKIKLEERKKIVNFHIKNIQESNEEFIIYEVKCEDLEKSVILIAAGLVKNKKSGVVWGKNEKEIFCSFRCENAVEKTEIFLKECLNVKVGGKGRIANGKALLTDNWNLKKFSELKI</sequence>
<feature type="binding site" evidence="12">
    <location>
        <position position="782"/>
    </location>
    <ligand>
        <name>Zn(2+)</name>
        <dbReference type="ChEBI" id="CHEBI:29105"/>
    </ligand>
</feature>
<keyword evidence="8 12" id="KW-0694">RNA-binding</keyword>
<dbReference type="EMBL" id="PIXR01000295">
    <property type="protein sequence ID" value="TBU07606.1"/>
    <property type="molecule type" value="Genomic_DNA"/>
</dbReference>
<dbReference type="GO" id="GO:0070143">
    <property type="term" value="P:mitochondrial alanyl-tRNA aminoacylation"/>
    <property type="evidence" value="ECO:0007669"/>
    <property type="project" value="UniProtKB-UniRule"/>
</dbReference>
<feature type="binding site" evidence="12">
    <location>
        <position position="786"/>
    </location>
    <ligand>
        <name>Zn(2+)</name>
        <dbReference type="ChEBI" id="CHEBI:29105"/>
    </ligand>
</feature>
<keyword evidence="9 12" id="KW-0648">Protein biosynthesis</keyword>
<evidence type="ECO:0000256" key="9">
    <source>
        <dbReference type="ARBA" id="ARBA00022917"/>
    </source>
</evidence>
<proteinExistence type="inferred from homology"/>
<evidence type="ECO:0000256" key="4">
    <source>
        <dbReference type="ARBA" id="ARBA00022723"/>
    </source>
</evidence>
<dbReference type="InterPro" id="IPR009000">
    <property type="entry name" value="Transl_B-barrel_sf"/>
</dbReference>
<dbReference type="InterPro" id="IPR012947">
    <property type="entry name" value="tRNA_SAD"/>
</dbReference>
<dbReference type="SUPFAM" id="SSF101353">
    <property type="entry name" value="Putative anticodon-binding domain of alanyl-tRNA synthetase (AlaRS)"/>
    <property type="match status" value="1"/>
</dbReference>
<comment type="function">
    <text evidence="12">Catalyzes the attachment of alanine to tRNA(Ala) in a two-step reaction: alanine is first activated by ATP to form Ala-AMP and then transferred to the acceptor end of tRNA(Ala). Also edits incorrectly charged tRNA(Ala) via its editing domain.</text>
</comment>
<dbReference type="GO" id="GO:0008270">
    <property type="term" value="F:zinc ion binding"/>
    <property type="evidence" value="ECO:0007669"/>
    <property type="project" value="UniProtKB-UniRule"/>
</dbReference>
<gene>
    <name evidence="12" type="primary">ALA1</name>
    <name evidence="14" type="ORF">CWI39_0295p0010</name>
</gene>
<keyword evidence="2 12" id="KW-0820">tRNA-binding</keyword>
<keyword evidence="12" id="KW-0496">Mitochondrion</keyword>
<dbReference type="AlphaFoldDB" id="A0A4Q9LIH6"/>
<comment type="cofactor">
    <cofactor evidence="12">
        <name>Zn(2+)</name>
        <dbReference type="ChEBI" id="CHEBI:29105"/>
    </cofactor>
    <text evidence="12">Binds 1 zinc ion per subunit.</text>
</comment>
<evidence type="ECO:0000313" key="14">
    <source>
        <dbReference type="EMBL" id="TBU07606.1"/>
    </source>
</evidence>
<organism evidence="14 15">
    <name type="scientific">Hamiltosporidium magnivora</name>
    <dbReference type="NCBI Taxonomy" id="148818"/>
    <lineage>
        <taxon>Eukaryota</taxon>
        <taxon>Fungi</taxon>
        <taxon>Fungi incertae sedis</taxon>
        <taxon>Microsporidia</taxon>
        <taxon>Dubosqiidae</taxon>
        <taxon>Hamiltosporidium</taxon>
    </lineage>
</organism>
<keyword evidence="5 12" id="KW-0547">Nucleotide-binding</keyword>
<dbReference type="PROSITE" id="PS50860">
    <property type="entry name" value="AA_TRNA_LIGASE_II_ALA"/>
    <property type="match status" value="1"/>
</dbReference>
<accession>A0A4Q9LIH6</accession>
<dbReference type="InterPro" id="IPR023033">
    <property type="entry name" value="Ala_tRNA_ligase_euk/bac"/>
</dbReference>
<evidence type="ECO:0000256" key="10">
    <source>
        <dbReference type="ARBA" id="ARBA00023146"/>
    </source>
</evidence>
<dbReference type="GO" id="GO:0004813">
    <property type="term" value="F:alanine-tRNA ligase activity"/>
    <property type="evidence" value="ECO:0007669"/>
    <property type="project" value="UniProtKB-UniRule"/>
</dbReference>
<dbReference type="InterPro" id="IPR050058">
    <property type="entry name" value="Ala-tRNA_ligase"/>
</dbReference>
<evidence type="ECO:0000256" key="5">
    <source>
        <dbReference type="ARBA" id="ARBA00022741"/>
    </source>
</evidence>
<dbReference type="NCBIfam" id="TIGR00344">
    <property type="entry name" value="alaS"/>
    <property type="match status" value="1"/>
</dbReference>
<evidence type="ECO:0000256" key="2">
    <source>
        <dbReference type="ARBA" id="ARBA00022555"/>
    </source>
</evidence>
<dbReference type="PRINTS" id="PR00980">
    <property type="entry name" value="TRNASYNTHALA"/>
</dbReference>
<keyword evidence="12" id="KW-0963">Cytoplasm</keyword>
<dbReference type="InterPro" id="IPR018164">
    <property type="entry name" value="Ala-tRNA-synth_IIc_N"/>
</dbReference>
<dbReference type="FunFam" id="3.30.980.10:FF:000004">
    <property type="entry name" value="Alanine--tRNA ligase, cytoplasmic"/>
    <property type="match status" value="1"/>
</dbReference>
<keyword evidence="10 12" id="KW-0030">Aminoacyl-tRNA synthetase</keyword>
<evidence type="ECO:0000256" key="3">
    <source>
        <dbReference type="ARBA" id="ARBA00022598"/>
    </source>
</evidence>
<dbReference type="Gene3D" id="3.30.980.10">
    <property type="entry name" value="Threonyl-trna Synthetase, Chain A, domain 2"/>
    <property type="match status" value="1"/>
</dbReference>
<keyword evidence="6 12" id="KW-0862">Zinc</keyword>
<dbReference type="PANTHER" id="PTHR11777:SF9">
    <property type="entry name" value="ALANINE--TRNA LIGASE, CYTOPLASMIC"/>
    <property type="match status" value="1"/>
</dbReference>
<dbReference type="GO" id="GO:0005524">
    <property type="term" value="F:ATP binding"/>
    <property type="evidence" value="ECO:0007669"/>
    <property type="project" value="UniProtKB-UniRule"/>
</dbReference>
<dbReference type="Pfam" id="PF07973">
    <property type="entry name" value="tRNA_SAD"/>
    <property type="match status" value="1"/>
</dbReference>
<dbReference type="Pfam" id="PF01411">
    <property type="entry name" value="tRNA-synt_2c"/>
    <property type="match status" value="1"/>
</dbReference>
<evidence type="ECO:0000256" key="6">
    <source>
        <dbReference type="ARBA" id="ARBA00022833"/>
    </source>
</evidence>
<comment type="similarity">
    <text evidence="1">Belongs to the class-II aminoacyl-tRNA synthetase family. Alax-L subfamily.</text>
</comment>
<feature type="binding site" evidence="12">
    <location>
        <position position="622"/>
    </location>
    <ligand>
        <name>Zn(2+)</name>
        <dbReference type="ChEBI" id="CHEBI:29105"/>
    </ligand>
</feature>
<dbReference type="HAMAP" id="MF_00036_B">
    <property type="entry name" value="Ala_tRNA_synth_B"/>
    <property type="match status" value="1"/>
</dbReference>
<dbReference type="InterPro" id="IPR018162">
    <property type="entry name" value="Ala-tRNA-ligase_IIc_anticod-bd"/>
</dbReference>
<feature type="domain" description="Alanyl-transfer RNA synthetases family profile" evidence="13">
    <location>
        <begin position="2"/>
        <end position="825"/>
    </location>
</feature>
<dbReference type="VEuPathDB" id="MicrosporidiaDB:CWI36_0182p0010"/>
<evidence type="ECO:0000256" key="7">
    <source>
        <dbReference type="ARBA" id="ARBA00022840"/>
    </source>
</evidence>
<reference evidence="14 15" key="1">
    <citation type="submission" date="2017-12" db="EMBL/GenBank/DDBJ databases">
        <authorList>
            <person name="Pombert J.-F."/>
            <person name="Haag K.L."/>
            <person name="Ebert D."/>
        </authorList>
    </citation>
    <scope>NUCLEOTIDE SEQUENCE [LARGE SCALE GENOMIC DNA]</scope>
    <source>
        <strain evidence="14">IL-BN-2</strain>
    </source>
</reference>
<comment type="subcellular location">
    <subcellularLocation>
        <location evidence="12">Mitochondrion</location>
    </subcellularLocation>
    <subcellularLocation>
        <location evidence="12">Cytoplasm</location>
    </subcellularLocation>
</comment>
<evidence type="ECO:0000256" key="11">
    <source>
        <dbReference type="ARBA" id="ARBA00048300"/>
    </source>
</evidence>
<dbReference type="GO" id="GO:0000049">
    <property type="term" value="F:tRNA binding"/>
    <property type="evidence" value="ECO:0007669"/>
    <property type="project" value="UniProtKB-KW"/>
</dbReference>
<evidence type="ECO:0000259" key="13">
    <source>
        <dbReference type="PROSITE" id="PS50860"/>
    </source>
</evidence>
<dbReference type="Proteomes" id="UP000293045">
    <property type="component" value="Unassembled WGS sequence"/>
</dbReference>
<evidence type="ECO:0000256" key="12">
    <source>
        <dbReference type="HAMAP-Rule" id="MF_03133"/>
    </source>
</evidence>